<dbReference type="EMBL" id="AODD01000026">
    <property type="protein sequence ID" value="EUJ21747.1"/>
    <property type="molecule type" value="Genomic_DNA"/>
</dbReference>
<feature type="domain" description="UDP-glucose/GDP-mannose dehydrogenase C-terminal" evidence="2">
    <location>
        <begin position="122"/>
        <end position="212"/>
    </location>
</feature>
<name>W7B755_9LIST</name>
<evidence type="ECO:0000256" key="1">
    <source>
        <dbReference type="ARBA" id="ARBA00006601"/>
    </source>
</evidence>
<dbReference type="InterPro" id="IPR036220">
    <property type="entry name" value="UDP-Glc/GDP-Man_DH_C_sf"/>
</dbReference>
<dbReference type="GO" id="GO:0016616">
    <property type="term" value="F:oxidoreductase activity, acting on the CH-OH group of donors, NAD or NADP as acceptor"/>
    <property type="evidence" value="ECO:0007669"/>
    <property type="project" value="InterPro"/>
</dbReference>
<dbReference type="InterPro" id="IPR014027">
    <property type="entry name" value="UDP-Glc/GDP-Man_DH_C"/>
</dbReference>
<dbReference type="InterPro" id="IPR008927">
    <property type="entry name" value="6-PGluconate_DH-like_C_sf"/>
</dbReference>
<dbReference type="InterPro" id="IPR028359">
    <property type="entry name" value="UDP_ManNAc/GlcNAc_DH"/>
</dbReference>
<dbReference type="SMART" id="SM00984">
    <property type="entry name" value="UDPG_MGDP_dh_C"/>
    <property type="match status" value="1"/>
</dbReference>
<dbReference type="PIRSF" id="PIRSF000124">
    <property type="entry name" value="UDPglc_GDPman_dh"/>
    <property type="match status" value="1"/>
</dbReference>
<gene>
    <name evidence="3" type="ORF">PGRAN_14168</name>
</gene>
<dbReference type="GO" id="GO:0000271">
    <property type="term" value="P:polysaccharide biosynthetic process"/>
    <property type="evidence" value="ECO:0007669"/>
    <property type="project" value="InterPro"/>
</dbReference>
<comment type="caution">
    <text evidence="3">The sequence shown here is derived from an EMBL/GenBank/DDBJ whole genome shotgun (WGS) entry which is preliminary data.</text>
</comment>
<evidence type="ECO:0000313" key="4">
    <source>
        <dbReference type="Proteomes" id="UP000019253"/>
    </source>
</evidence>
<evidence type="ECO:0000259" key="2">
    <source>
        <dbReference type="SMART" id="SM00984"/>
    </source>
</evidence>
<dbReference type="AlphaFoldDB" id="W7B755"/>
<dbReference type="PIRSF" id="PIRSF500136">
    <property type="entry name" value="UDP_ManNAc_DH"/>
    <property type="match status" value="1"/>
</dbReference>
<dbReference type="Pfam" id="PF00984">
    <property type="entry name" value="UDPG_MGDP_dh"/>
    <property type="match status" value="1"/>
</dbReference>
<accession>W7B755</accession>
<dbReference type="Pfam" id="PF03720">
    <property type="entry name" value="UDPG_MGDP_dh_C"/>
    <property type="match status" value="1"/>
</dbReference>
<dbReference type="GO" id="GO:0016628">
    <property type="term" value="F:oxidoreductase activity, acting on the CH-CH group of donors, NAD or NADP as acceptor"/>
    <property type="evidence" value="ECO:0007669"/>
    <property type="project" value="InterPro"/>
</dbReference>
<dbReference type="GO" id="GO:0051287">
    <property type="term" value="F:NAD binding"/>
    <property type="evidence" value="ECO:0007669"/>
    <property type="project" value="InterPro"/>
</dbReference>
<organism evidence="3 4">
    <name type="scientific">Listeria grandensis FSL F6-0971</name>
    <dbReference type="NCBI Taxonomy" id="1265819"/>
    <lineage>
        <taxon>Bacteria</taxon>
        <taxon>Bacillati</taxon>
        <taxon>Bacillota</taxon>
        <taxon>Bacilli</taxon>
        <taxon>Bacillales</taxon>
        <taxon>Listeriaceae</taxon>
        <taxon>Listeria</taxon>
    </lineage>
</organism>
<dbReference type="PANTHER" id="PTHR43491">
    <property type="entry name" value="UDP-N-ACETYL-D-MANNOSAMINE DEHYDROGENASE"/>
    <property type="match status" value="1"/>
</dbReference>
<comment type="similarity">
    <text evidence="1">Belongs to the UDP-glucose/GDP-mannose dehydrogenase family.</text>
</comment>
<dbReference type="NCBIfam" id="TIGR03026">
    <property type="entry name" value="NDP-sugDHase"/>
    <property type="match status" value="1"/>
</dbReference>
<protein>
    <submittedName>
        <fullName evidence="3">UDP-N-acetyl-D-mannosaminuronate dehydrogenase</fullName>
    </submittedName>
</protein>
<dbReference type="InterPro" id="IPR017476">
    <property type="entry name" value="UDP-Glc/GDP-Man"/>
</dbReference>
<dbReference type="SUPFAM" id="SSF48179">
    <property type="entry name" value="6-phosphogluconate dehydrogenase C-terminal domain-like"/>
    <property type="match status" value="1"/>
</dbReference>
<proteinExistence type="inferred from homology"/>
<keyword evidence="4" id="KW-1185">Reference proteome</keyword>
<dbReference type="Proteomes" id="UP000019253">
    <property type="component" value="Unassembled WGS sequence"/>
</dbReference>
<evidence type="ECO:0000313" key="3">
    <source>
        <dbReference type="EMBL" id="EUJ21747.1"/>
    </source>
</evidence>
<dbReference type="Gene3D" id="3.40.50.720">
    <property type="entry name" value="NAD(P)-binding Rossmann-like Domain"/>
    <property type="match status" value="1"/>
</dbReference>
<dbReference type="PANTHER" id="PTHR43491:SF2">
    <property type="entry name" value="UDP-N-ACETYL-D-MANNOSAMINE DEHYDROGENASE"/>
    <property type="match status" value="1"/>
</dbReference>
<dbReference type="SUPFAM" id="SSF52413">
    <property type="entry name" value="UDP-glucose/GDP-mannose dehydrogenase C-terminal domain"/>
    <property type="match status" value="1"/>
</dbReference>
<dbReference type="STRING" id="1265819.PGRAN_14168"/>
<sequence>MVQGALIAATSSEAELSKLMENTFRDVNIGLANELVKIGMDLQIDALKVIEMANCHPRVNLHSPGPGVGGHCLAVDPYFVAAASPDFSPLIQTARAINAFMPEFVVELTEKLMQDAPTKKVTVFGLTYKGNIDDIRESPAMEIVALLEARGYEVAKHDPHVVSGDLSMNEACVDSSLILVLTDHSEFIDIASEATARMAIPRMLDTKNIVKTTAENVTRMHLGNVHLHTPFRKTAQI</sequence>
<dbReference type="InterPro" id="IPR014026">
    <property type="entry name" value="UDP-Glc/GDP-Man_DH_dimer"/>
</dbReference>
<dbReference type="PATRIC" id="fig|1265819.5.peg.2832"/>
<reference evidence="3 4" key="1">
    <citation type="journal article" date="2014" name="Int. J. Syst. Evol. Microbiol.">
        <title>Listeria floridensis sp. nov., Listeria aquatica sp. nov., Listeria cornellensis sp. nov., Listeria riparia sp. nov. and Listeria grandensis sp. nov., from agricultural and natural environments.</title>
        <authorList>
            <person name="den Bakker H.C."/>
            <person name="Warchocki S."/>
            <person name="Wright E.M."/>
            <person name="Allred A.F."/>
            <person name="Ahlstrom C."/>
            <person name="Manuel C.S."/>
            <person name="Stasiewicz M.J."/>
            <person name="Burrell A."/>
            <person name="Roof S."/>
            <person name="Strawn L."/>
            <person name="Fortes E.D."/>
            <person name="Nightingale K.K."/>
            <person name="Kephart D."/>
            <person name="Wiedmann M."/>
        </authorList>
    </citation>
    <scope>NUCLEOTIDE SEQUENCE [LARGE SCALE GENOMIC DNA]</scope>
    <source>
        <strain evidence="4">FSL F6-971</strain>
    </source>
</reference>